<feature type="compositionally biased region" description="Low complexity" evidence="2">
    <location>
        <begin position="2566"/>
        <end position="2608"/>
    </location>
</feature>
<feature type="compositionally biased region" description="Low complexity" evidence="2">
    <location>
        <begin position="3205"/>
        <end position="3228"/>
    </location>
</feature>
<feature type="compositionally biased region" description="Polar residues" evidence="2">
    <location>
        <begin position="2545"/>
        <end position="2565"/>
    </location>
</feature>
<feature type="compositionally biased region" description="Low complexity" evidence="2">
    <location>
        <begin position="3266"/>
        <end position="3286"/>
    </location>
</feature>
<accession>A0AAV1JD87</accession>
<feature type="compositionally biased region" description="Low complexity" evidence="2">
    <location>
        <begin position="2504"/>
        <end position="2524"/>
    </location>
</feature>
<feature type="compositionally biased region" description="Basic and acidic residues" evidence="2">
    <location>
        <begin position="2525"/>
        <end position="2542"/>
    </location>
</feature>
<feature type="compositionally biased region" description="Polar residues" evidence="2">
    <location>
        <begin position="2383"/>
        <end position="2411"/>
    </location>
</feature>
<feature type="compositionally biased region" description="Polar residues" evidence="2">
    <location>
        <begin position="3172"/>
        <end position="3201"/>
    </location>
</feature>
<keyword evidence="3" id="KW-0732">Signal</keyword>
<feature type="compositionally biased region" description="Basic and acidic residues" evidence="2">
    <location>
        <begin position="2127"/>
        <end position="2147"/>
    </location>
</feature>
<feature type="region of interest" description="Disordered" evidence="2">
    <location>
        <begin position="1990"/>
        <end position="2019"/>
    </location>
</feature>
<sequence length="3293" mass="374117">MFKLSIILNLIGFISSSYLEAESNYRKPKLERNNIVNKGLWVRNQEKRPTAGSFIFRANSLDVDTLLQGKQKQLLRENLNKCTNSKECSTNSASMQSNLIKKLKPSFFKDYPYNIAIILNKPKNNVNAQNIKNTMNKKRHSRGSQVPRDTLPPKKLEVFIRESNTTKPNRTLNTRSMYDDYNLRDEKKVEITESIDNIDNDIKLDRSIFEKKKNIAWQTAPINAYQILPNDKEERNKPISERGLIKVLSMLTKTFKKIMKQHSDIKNIHKQLHALKDEFEINVKDLNKKFLDFDVKYAEILKINTELTGLEDKMKTKEQHFAERERELSKNLLGFENQQRKFLAQQKQFYTVQKLMLEENDKINIKQNSIAKTQSEISQKQNNFARLFMKMQQINKNKPLGALNQGIQKPKHKEVKHQIKTITTTPVTTESVKINLLSIPDAAPIKNYDKLILNEKDDQNIDDLIYKYYFNNTFIDDIMRNKILASFSSEKRAINKKNKREEVPNDKTTILLPVDSIGARVIVNKKVQRERRWIKHTRRNDKRKARIPSTTVLTPLPSVIKEKSFSDKLDPFITMATSFCNEIGQNATTQILRWCVEKALRRLQIMNKFEEQVTPPTETLKKGTTNIINNVFDLRSLELVQDNEGTVYFDGSLHSSDLARIGKIVTEDSEGFSDIMPGLDSNSRVEVDPMAFDFQAQRRDNVRSTPVENFAYKNNQYIFIASERSLFLDGSKESIFNAEQRFTKRDENTNEIYNDEINDDENDLYRNKRSLEELDKEESKKTVEEKSEAIKLTNAERSREIIDTDNDNMLHLAMHNILLQGIIGHMDLNDVYKKVHLLIKNFYEQNKTDKPQKIKVNSNIDKAEEFNKNKEEIQFFEELLKCKTLNDQIKNVKNDTRVNNKEPKIFIKTIIEINENQKIKKRNDTKSKDIIGLIKLIYNGKSIKVQKMEDEETITDNKEFDMKNDDKKAISTTQHTQLINVDDKLDVTPANKLKVKQNPYGNYPYSNPMWNTIMEKYLKENHPVEIHEDDIDLNKLKYNRHKRQIKINYGDEESTTSKTKSGQKVNKDDEELYIEIETHFDGKGIKGEKKKKLVRNLIDKIQKAIHDDNEAINRKKVFSHIKVKKRNQDPIKSKNDFFASNIIPAMHDIEHRQVDPIGKVLPPIQDILDSYGNRFWNQKFPGPAYLSGKSVNSAEMGKLIVNYDSIDNGIPKREQKPINVDPDIIPNVDDINNVTFYLKDIDGSGFSIGLNQYVDEPPDMESLKLFNGLENLIQEYHKTYDENSNTIVKTDNDPQEGQYIKRKQESIKNSHDITRRSVDSDLNSYKMLVKELIFPPNSQKRTQMKFLKHSRYANFNHSYRPISDSMNIISNPINIKDLSVSFVNNFYNENRHRSSVLSRQKRSLKVKKISNLKSKMKLSRVINTKTMIQKRIFNNKKRNKRQVNKIRIIARDRNQPEKNSDEGNIFLVSPNNFYSERKQFQKGNTPDTVASETQDGDTVPFAELFNLNYPNQQINEDDQNDPSLTMPKYPHIFYEEVQKSKENSNEEAVTLKPYRIQARSNPRRDASNRNNNIPVTGFSNRKPTGVEEIVNAILPPKSNYRVTVKISPKNNSDVHSGFKEVHTSVNKSYDRNGVRYFSLLNVSEISKVENLSDSKYSIHSDPRRHIPVSSNKEVEEKEKQMKLLFTLHKKRVDSQLNNLKKERVFLEHLLDNKNDFHQNLRIVDNNENAKGADDFINILKKIENREERAPITTIKSVTHLVPVIFTTTKPTPIEDGAEKRILIETIKHNENTTKEILKKIDVNTEILKEFLHKFTSHLEVTTDKSTGHIDPGEWKSRALNQYQQPNFRNSSQNRPYIYSFPNPINGKTSEPSQLQEQVTTVLLIFELNRSCAYSLQKVNGNNTEIFELKQLPNDAVEFINSKPEEPTIREIVYYRIVETPYDGQKKKKVSSSESSVQGPDFDQSVRPFTNGQGYQFLDSGRKKLQAEIPSAGNVKYEEPKRNEKPSSKRRKREIGARNIPPAPSIPFSLSGLPDYLRKFYEESLNLPIDNKPRNNIVYTNNVPMQENKKHLRTNKIKKLKANLDPPFSKDASTYGMDLHGSQGVVWNNLEQPFVNQDTIKHFKEKLEHYDDPEDQKHKSDIQERNESEANNESGNDDLPYLTSTGVEIPPAPKILEPRYDEPEYMQSIAAEASNNNNPSKNKKPKTKFPKKLNNRLKGERIKQSGYIKPDSFKNPPKNAFTNNNKLRRIAENTSSKEQMARNDEVVNTEPAFINDNENEDNNRNIYKNSKVSGPNQNQSTQQELPSINTNQNENKAKDTYYDRVKKSFANLLNQISPFNQNPASVSGERPEVTTKIYVNQKAKDNVKKNKQKNIRPNKMPIEDNTTTKPTRVTRPNSNIDQGTTNNNVDFNNSKLKKSFEDVIEVEESLLPNANQSPNVQNTYGMRLANGKGYVWNDLDPKHETFIDVGTTNTEATYETTTDLIPSTRSTGVTTLADVHTNKQTEVTRPTTETSTTTDMTTTLKESPEVSTIKDREELKTEPSEELTTVGNKVTSADKNSSSVPETITETTVKQTQTTIEVPTTTSEASTPSNNTTPSNNLTPPITTTLKPQSEITTVTPPSIKTTTVNYGNNITEITTTEKSSQETTTVAVITTTQVTYNLFKENDVQTSANKSINTSENSKPTLNETTSKETYTTTSTPKVESKINSTENPTTLEAGNTTTESSLKSKADDSKNFKKQKQDATIKQDLNKLLKKKVFWDWLSGWTASYMEVVNNNATTAENHEPYKSNKPEDSSINIEGDTIHGDTVDVTNVFVFLKDNTTHWQPIINETLSEISKFNTDLEKNKKSSSTTIAPINLTNSSTTENASSAATVTDANRTSTKILQLTTPLPISNITEKISKEKDGELDNSNVNTPTVRTTTQSDNSSSTSENPQITTTSTAEINVTTTILPKHENDNSTSTTLISTSTNLPTTTTPTTNFNITTSTTTEKTTTQSPKNTETTSATSVTDMTTIANTTQVTQQHNTTTETDNSTTVTTSQPDNTTKAQTPTTTTSTTILTSNNATESTTESIDSKNESTTNSTKTFTSTTLASTKIDNSTNTNTTSTQLPNETSTESTTNTSVNSTITTVQSTTEITTNSNYPNSTSETSTIPSVSLTTTLSTPTITTSPSAAENTTNSNTVPITANSGTNATTEPPTSKDVSLPAATTAPPNNSTTNATTESTVKSTINLDGSTKTSGKKNSTLVDDRSTTISNATDTPHSLDNTTPMTSTNSTSTTSTTVASTTAKLKRKR</sequence>
<feature type="compositionally biased region" description="Low complexity" evidence="2">
    <location>
        <begin position="2958"/>
        <end position="3071"/>
    </location>
</feature>
<feature type="region of interest" description="Disordered" evidence="2">
    <location>
        <begin position="2191"/>
        <end position="2312"/>
    </location>
</feature>
<feature type="compositionally biased region" description="Polar residues" evidence="2">
    <location>
        <begin position="1568"/>
        <end position="1579"/>
    </location>
</feature>
<keyword evidence="1" id="KW-0175">Coiled coil</keyword>
<organism evidence="4 5">
    <name type="scientific">Leptosia nina</name>
    <dbReference type="NCBI Taxonomy" id="320188"/>
    <lineage>
        <taxon>Eukaryota</taxon>
        <taxon>Metazoa</taxon>
        <taxon>Ecdysozoa</taxon>
        <taxon>Arthropoda</taxon>
        <taxon>Hexapoda</taxon>
        <taxon>Insecta</taxon>
        <taxon>Pterygota</taxon>
        <taxon>Neoptera</taxon>
        <taxon>Endopterygota</taxon>
        <taxon>Lepidoptera</taxon>
        <taxon>Glossata</taxon>
        <taxon>Ditrysia</taxon>
        <taxon>Papilionoidea</taxon>
        <taxon>Pieridae</taxon>
        <taxon>Pierinae</taxon>
        <taxon>Leptosia</taxon>
    </lineage>
</organism>
<evidence type="ECO:0000256" key="1">
    <source>
        <dbReference type="SAM" id="Coils"/>
    </source>
</evidence>
<feature type="compositionally biased region" description="Polar residues" evidence="2">
    <location>
        <begin position="2932"/>
        <end position="2950"/>
    </location>
</feature>
<feature type="coiled-coil region" evidence="1">
    <location>
        <begin position="269"/>
        <end position="327"/>
    </location>
</feature>
<name>A0AAV1JD87_9NEOP</name>
<keyword evidence="5" id="KW-1185">Reference proteome</keyword>
<feature type="region of interest" description="Disordered" evidence="2">
    <location>
        <begin position="2670"/>
        <end position="2740"/>
    </location>
</feature>
<evidence type="ECO:0000313" key="4">
    <source>
        <dbReference type="EMBL" id="CAK1546478.1"/>
    </source>
</evidence>
<dbReference type="Proteomes" id="UP001497472">
    <property type="component" value="Unassembled WGS sequence"/>
</dbReference>
<dbReference type="EMBL" id="CAVLEF010000008">
    <property type="protein sequence ID" value="CAK1546478.1"/>
    <property type="molecule type" value="Genomic_DNA"/>
</dbReference>
<feature type="compositionally biased region" description="Polar residues" evidence="2">
    <location>
        <begin position="2670"/>
        <end position="2684"/>
    </location>
</feature>
<feature type="compositionally biased region" description="Polar residues" evidence="2">
    <location>
        <begin position="3229"/>
        <end position="3265"/>
    </location>
</feature>
<feature type="region of interest" description="Disordered" evidence="2">
    <location>
        <begin position="2376"/>
        <end position="2411"/>
    </location>
</feature>
<feature type="compositionally biased region" description="Low complexity" evidence="2">
    <location>
        <begin position="2920"/>
        <end position="2931"/>
    </location>
</feature>
<feature type="region of interest" description="Disordered" evidence="2">
    <location>
        <begin position="2503"/>
        <end position="2608"/>
    </location>
</feature>
<feature type="compositionally biased region" description="Polar residues" evidence="2">
    <location>
        <begin position="2706"/>
        <end position="2726"/>
    </location>
</feature>
<evidence type="ECO:0000256" key="3">
    <source>
        <dbReference type="SAM" id="SignalP"/>
    </source>
</evidence>
<feature type="region of interest" description="Disordered" evidence="2">
    <location>
        <begin position="2899"/>
        <end position="3293"/>
    </location>
</feature>
<feature type="compositionally biased region" description="Polar residues" evidence="2">
    <location>
        <begin position="2909"/>
        <end position="2919"/>
    </location>
</feature>
<feature type="compositionally biased region" description="Basic and acidic residues" evidence="2">
    <location>
        <begin position="2727"/>
        <end position="2740"/>
    </location>
</feature>
<feature type="signal peptide" evidence="3">
    <location>
        <begin position="1"/>
        <end position="16"/>
    </location>
</feature>
<feature type="chain" id="PRO_5043673561" evidence="3">
    <location>
        <begin position="17"/>
        <end position="3293"/>
    </location>
</feature>
<evidence type="ECO:0000256" key="2">
    <source>
        <dbReference type="SAM" id="MobiDB-lite"/>
    </source>
</evidence>
<feature type="region of interest" description="Disordered" evidence="2">
    <location>
        <begin position="2127"/>
        <end position="2174"/>
    </location>
</feature>
<feature type="compositionally biased region" description="Low complexity" evidence="2">
    <location>
        <begin position="2685"/>
        <end position="2700"/>
    </location>
</feature>
<feature type="compositionally biased region" description="Low complexity" evidence="2">
    <location>
        <begin position="3149"/>
        <end position="3171"/>
    </location>
</feature>
<evidence type="ECO:0000313" key="5">
    <source>
        <dbReference type="Proteomes" id="UP001497472"/>
    </source>
</evidence>
<gene>
    <name evidence="4" type="ORF">LNINA_LOCUS6044</name>
</gene>
<feature type="region of interest" description="Disordered" evidence="2">
    <location>
        <begin position="1559"/>
        <end position="1579"/>
    </location>
</feature>
<feature type="region of interest" description="Disordered" evidence="2">
    <location>
        <begin position="1944"/>
        <end position="1969"/>
    </location>
</feature>
<reference evidence="4 5" key="1">
    <citation type="submission" date="2023-11" db="EMBL/GenBank/DDBJ databases">
        <authorList>
            <person name="Okamura Y."/>
        </authorList>
    </citation>
    <scope>NUCLEOTIDE SEQUENCE [LARGE SCALE GENOMIC DNA]</scope>
</reference>
<feature type="compositionally biased region" description="Low complexity" evidence="2">
    <location>
        <begin position="3078"/>
        <end position="3140"/>
    </location>
</feature>
<feature type="compositionally biased region" description="Basic and acidic residues" evidence="2">
    <location>
        <begin position="1995"/>
        <end position="2006"/>
    </location>
</feature>
<protein>
    <submittedName>
        <fullName evidence="4">Uncharacterized protein</fullName>
    </submittedName>
</protein>
<feature type="compositionally biased region" description="Basic residues" evidence="2">
    <location>
        <begin position="2200"/>
        <end position="2214"/>
    </location>
</feature>
<comment type="caution">
    <text evidence="4">The sequence shown here is derived from an EMBL/GenBank/DDBJ whole genome shotgun (WGS) entry which is preliminary data.</text>
</comment>
<proteinExistence type="predicted"/>
<feature type="compositionally biased region" description="Polar residues" evidence="2">
    <location>
        <begin position="2285"/>
        <end position="2312"/>
    </location>
</feature>